<keyword evidence="6" id="KW-0963">Cytoplasm</keyword>
<evidence type="ECO:0000256" key="6">
    <source>
        <dbReference type="ARBA" id="ARBA00022490"/>
    </source>
</evidence>
<protein>
    <recommendedName>
        <fullName evidence="4">Condensin complex subunit 2</fullName>
    </recommendedName>
</protein>
<dbReference type="GO" id="GO:0005737">
    <property type="term" value="C:cytoplasm"/>
    <property type="evidence" value="ECO:0007669"/>
    <property type="project" value="UniProtKB-SubCell"/>
</dbReference>
<dbReference type="RefSeq" id="XP_002288664.1">
    <property type="nucleotide sequence ID" value="XM_002288628.1"/>
</dbReference>
<dbReference type="Pfam" id="PF05786">
    <property type="entry name" value="Cnd2"/>
    <property type="match status" value="1"/>
</dbReference>
<keyword evidence="7" id="KW-0132">Cell division</keyword>
<feature type="region of interest" description="Disordered" evidence="11">
    <location>
        <begin position="546"/>
        <end position="573"/>
    </location>
</feature>
<dbReference type="EMBL" id="CM000640">
    <property type="protein sequence ID" value="EED94100.1"/>
    <property type="molecule type" value="Genomic_DNA"/>
</dbReference>
<dbReference type="PANTHER" id="PTHR13108:SF9">
    <property type="entry name" value="CONDENSIN COMPLEX SUBUNIT 2"/>
    <property type="match status" value="1"/>
</dbReference>
<dbReference type="GeneID" id="7442459"/>
<dbReference type="PANTHER" id="PTHR13108">
    <property type="entry name" value="CONDENSIN COMPLEX SUBUNIT 2"/>
    <property type="match status" value="1"/>
</dbReference>
<keyword evidence="13" id="KW-1185">Reference proteome</keyword>
<feature type="region of interest" description="Disordered" evidence="11">
    <location>
        <begin position="455"/>
        <end position="488"/>
    </location>
</feature>
<evidence type="ECO:0000256" key="10">
    <source>
        <dbReference type="ARBA" id="ARBA00023306"/>
    </source>
</evidence>
<accession>B8BWW0</accession>
<dbReference type="InParanoid" id="B8BWW0"/>
<feature type="region of interest" description="Disordered" evidence="11">
    <location>
        <begin position="260"/>
        <end position="301"/>
    </location>
</feature>
<feature type="compositionally biased region" description="Basic and acidic residues" evidence="11">
    <location>
        <begin position="458"/>
        <end position="476"/>
    </location>
</feature>
<keyword evidence="9" id="KW-0226">DNA condensation</keyword>
<evidence type="ECO:0000256" key="2">
    <source>
        <dbReference type="ARBA" id="ARBA00004496"/>
    </source>
</evidence>
<feature type="region of interest" description="Disordered" evidence="11">
    <location>
        <begin position="843"/>
        <end position="868"/>
    </location>
</feature>
<dbReference type="Proteomes" id="UP000001449">
    <property type="component" value="Chromosome 3"/>
</dbReference>
<evidence type="ECO:0000256" key="11">
    <source>
        <dbReference type="SAM" id="MobiDB-lite"/>
    </source>
</evidence>
<evidence type="ECO:0000256" key="3">
    <source>
        <dbReference type="ARBA" id="ARBA00009471"/>
    </source>
</evidence>
<evidence type="ECO:0000256" key="5">
    <source>
        <dbReference type="ARBA" id="ARBA00022454"/>
    </source>
</evidence>
<dbReference type="HOGENOM" id="CLU_010510_0_1_1"/>
<feature type="compositionally biased region" description="Basic and acidic residues" evidence="11">
    <location>
        <begin position="951"/>
        <end position="960"/>
    </location>
</feature>
<dbReference type="KEGG" id="tps:THAPSDRAFT_3124"/>
<feature type="compositionally biased region" description="Basic residues" evidence="11">
    <location>
        <begin position="108"/>
        <end position="126"/>
    </location>
</feature>
<feature type="compositionally biased region" description="Acidic residues" evidence="11">
    <location>
        <begin position="380"/>
        <end position="400"/>
    </location>
</feature>
<feature type="region of interest" description="Disordered" evidence="11">
    <location>
        <begin position="693"/>
        <end position="716"/>
    </location>
</feature>
<evidence type="ECO:0000313" key="13">
    <source>
        <dbReference type="Proteomes" id="UP000001449"/>
    </source>
</evidence>
<dbReference type="eggNOG" id="KOG2328">
    <property type="taxonomic scope" value="Eukaryota"/>
</dbReference>
<dbReference type="GO" id="GO:0000796">
    <property type="term" value="C:condensin complex"/>
    <property type="evidence" value="ECO:0000318"/>
    <property type="project" value="GO_Central"/>
</dbReference>
<dbReference type="InterPro" id="IPR022816">
    <property type="entry name" value="Condensin_barren_su2"/>
</dbReference>
<dbReference type="GO" id="GO:0003682">
    <property type="term" value="F:chromatin binding"/>
    <property type="evidence" value="ECO:0000318"/>
    <property type="project" value="GO_Central"/>
</dbReference>
<feature type="region of interest" description="Disordered" evidence="11">
    <location>
        <begin position="194"/>
        <end position="223"/>
    </location>
</feature>
<feature type="region of interest" description="Disordered" evidence="11">
    <location>
        <begin position="945"/>
        <end position="977"/>
    </location>
</feature>
<comment type="similarity">
    <text evidence="3">Belongs to the CND2 (condensin subunit 2) family.</text>
</comment>
<dbReference type="STRING" id="35128.B8BWW0"/>
<proteinExistence type="inferred from homology"/>
<feature type="compositionally biased region" description="Acidic residues" evidence="11">
    <location>
        <begin position="961"/>
        <end position="971"/>
    </location>
</feature>
<evidence type="ECO:0000256" key="1">
    <source>
        <dbReference type="ARBA" id="ARBA00004286"/>
    </source>
</evidence>
<feature type="region of interest" description="Disordered" evidence="11">
    <location>
        <begin position="362"/>
        <end position="400"/>
    </location>
</feature>
<keyword evidence="8" id="KW-0498">Mitosis</keyword>
<keyword evidence="5" id="KW-0158">Chromosome</keyword>
<name>B8BWW0_THAPS</name>
<feature type="region of interest" description="Disordered" evidence="11">
    <location>
        <begin position="1"/>
        <end position="151"/>
    </location>
</feature>
<keyword evidence="10" id="KW-0131">Cell cycle</keyword>
<gene>
    <name evidence="12" type="ORF">THAPSDRAFT_3124</name>
</gene>
<sequence length="977" mass="107110">MATIAENTDPNLAAAAAPAIIGKPPKQQIKSKKRVSISPKKPTTLSPRTRRRSSSHFASPASSVTNGKGDEEEGIGWTLLNNDSSDDEMNPITKAAAAASRGLSTIHNGKKSPNKSQQQRRRRRSSARFLRLSLDGPDSNTNEDNGGGAAAVPSEAAEKIYRQAIRMNAENKINAGNSWGLKLIENMDKFIEEDGASSSPRASTSPAASLALARKMKSKDDKGRVNFTKASCTLDASVKIYSYRVDDVHLSSYRVLANLNRSDNGKKGGEEKDGGEEGGGNEVGKNGSSVRRRNGERKGNMETIESNLANINMSKLDSAYDIDPLFHKMSKSFDEGGAKGLLLGNLGVSSKGCHIVFDSKEEFGEEQTSKDADEQKLEGIDEENEEDTDGEEEERFNIDPEDAVVWKESEIDITSLAVKLENMLHAYGAKSSDSVPFVPQLESLRNDYAALEEEGFAVDEKDASRGEGRRRQHLYDAPEEEEKEAEKSIHHIAMERSRGSVLGMSFDTNFRLSLDSAEGGRGEFAPMEDDEEEDFGGLGGDGEFAPDDFGGDGEFAPDFGDDGGNDSPGNFTDRRSYNNTKVLLDALCDGNAFYEDGSGGNSDYAFFDMKKFEKATDGNLWAGASHWKKVPGITKKDAKTVTEKRKVTFGDDEEDGIGAKDKKKRAVKKDRLFVCFTEVPNVDAIFEKKKGKRTTKKTPADPFQMPKTDKNFLLPPDANVDISQLTRLFSRPNAVVRRPDNDATKPAGKTVGFYDVEDNALGFDDNNDVDFGGDNDGGGFTFAYGNEDDQAGDDVDYHTDNFDEVRKVEKIDITYATVAKKVDVRRLKKDLWAELEEKTALVPPEEFTEKDPTDDQDDIYADPPPRRESKLVSFKETVEKMDNAQSQNDVTVSFYFICCLHLANEKGLKLESTGLDDFMIGLDDGSAPTFGTFGDGFTETANKLSIASSRNKREQKKDSSYTEEGDIESGEESALGA</sequence>
<feature type="compositionally biased region" description="Basic and acidic residues" evidence="11">
    <location>
        <begin position="263"/>
        <end position="272"/>
    </location>
</feature>
<evidence type="ECO:0000313" key="12">
    <source>
        <dbReference type="EMBL" id="EED94100.1"/>
    </source>
</evidence>
<feature type="compositionally biased region" description="Polar residues" evidence="11">
    <location>
        <begin position="1"/>
        <end position="10"/>
    </location>
</feature>
<evidence type="ECO:0000256" key="4">
    <source>
        <dbReference type="ARBA" id="ARBA00016065"/>
    </source>
</evidence>
<dbReference type="AlphaFoldDB" id="B8BWW0"/>
<dbReference type="GO" id="GO:0007076">
    <property type="term" value="P:mitotic chromosome condensation"/>
    <property type="evidence" value="ECO:0000318"/>
    <property type="project" value="GO_Central"/>
</dbReference>
<reference evidence="12 13" key="1">
    <citation type="journal article" date="2004" name="Science">
        <title>The genome of the diatom Thalassiosira pseudonana: ecology, evolution, and metabolism.</title>
        <authorList>
            <person name="Armbrust E.V."/>
            <person name="Berges J.A."/>
            <person name="Bowler C."/>
            <person name="Green B.R."/>
            <person name="Martinez D."/>
            <person name="Putnam N.H."/>
            <person name="Zhou S."/>
            <person name="Allen A.E."/>
            <person name="Apt K.E."/>
            <person name="Bechner M."/>
            <person name="Brzezinski M.A."/>
            <person name="Chaal B.K."/>
            <person name="Chiovitti A."/>
            <person name="Davis A.K."/>
            <person name="Demarest M.S."/>
            <person name="Detter J.C."/>
            <person name="Glavina T."/>
            <person name="Goodstein D."/>
            <person name="Hadi M.Z."/>
            <person name="Hellsten U."/>
            <person name="Hildebrand M."/>
            <person name="Jenkins B.D."/>
            <person name="Jurka J."/>
            <person name="Kapitonov V.V."/>
            <person name="Kroger N."/>
            <person name="Lau W.W."/>
            <person name="Lane T.W."/>
            <person name="Larimer F.W."/>
            <person name="Lippmeier J.C."/>
            <person name="Lucas S."/>
            <person name="Medina M."/>
            <person name="Montsant A."/>
            <person name="Obornik M."/>
            <person name="Parker M.S."/>
            <person name="Palenik B."/>
            <person name="Pazour G.J."/>
            <person name="Richardson P.M."/>
            <person name="Rynearson T.A."/>
            <person name="Saito M.A."/>
            <person name="Schwartz D.C."/>
            <person name="Thamatrakoln K."/>
            <person name="Valentin K."/>
            <person name="Vardi A."/>
            <person name="Wilkerson F.P."/>
            <person name="Rokhsar D.S."/>
        </authorList>
    </citation>
    <scope>NUCLEOTIDE SEQUENCE [LARGE SCALE GENOMIC DNA]</scope>
    <source>
        <strain evidence="12 13">CCMP1335</strain>
    </source>
</reference>
<dbReference type="GO" id="GO:0051301">
    <property type="term" value="P:cell division"/>
    <property type="evidence" value="ECO:0007669"/>
    <property type="project" value="UniProtKB-KW"/>
</dbReference>
<dbReference type="OMA" id="FRKTCAD"/>
<dbReference type="PaxDb" id="35128-Thaps3124"/>
<feature type="compositionally biased region" description="Basic and acidic residues" evidence="11">
    <location>
        <begin position="362"/>
        <end position="379"/>
    </location>
</feature>
<evidence type="ECO:0000256" key="7">
    <source>
        <dbReference type="ARBA" id="ARBA00022618"/>
    </source>
</evidence>
<evidence type="ECO:0000256" key="8">
    <source>
        <dbReference type="ARBA" id="ARBA00022776"/>
    </source>
</evidence>
<comment type="subcellular location">
    <subcellularLocation>
        <location evidence="1">Chromosome</location>
    </subcellularLocation>
    <subcellularLocation>
        <location evidence="2">Cytoplasm</location>
    </subcellularLocation>
</comment>
<feature type="compositionally biased region" description="Low complexity" evidence="11">
    <location>
        <begin position="38"/>
        <end position="47"/>
    </location>
</feature>
<organism evidence="12 13">
    <name type="scientific">Thalassiosira pseudonana</name>
    <name type="common">Marine diatom</name>
    <name type="synonym">Cyclotella nana</name>
    <dbReference type="NCBI Taxonomy" id="35128"/>
    <lineage>
        <taxon>Eukaryota</taxon>
        <taxon>Sar</taxon>
        <taxon>Stramenopiles</taxon>
        <taxon>Ochrophyta</taxon>
        <taxon>Bacillariophyta</taxon>
        <taxon>Coscinodiscophyceae</taxon>
        <taxon>Thalassiosirophycidae</taxon>
        <taxon>Thalassiosirales</taxon>
        <taxon>Thalassiosiraceae</taxon>
        <taxon>Thalassiosira</taxon>
    </lineage>
</organism>
<evidence type="ECO:0000256" key="9">
    <source>
        <dbReference type="ARBA" id="ARBA00023067"/>
    </source>
</evidence>
<reference evidence="12 13" key="2">
    <citation type="journal article" date="2008" name="Nature">
        <title>The Phaeodactylum genome reveals the evolutionary history of diatom genomes.</title>
        <authorList>
            <person name="Bowler C."/>
            <person name="Allen A.E."/>
            <person name="Badger J.H."/>
            <person name="Grimwood J."/>
            <person name="Jabbari K."/>
            <person name="Kuo A."/>
            <person name="Maheswari U."/>
            <person name="Martens C."/>
            <person name="Maumus F."/>
            <person name="Otillar R.P."/>
            <person name="Rayko E."/>
            <person name="Salamov A."/>
            <person name="Vandepoele K."/>
            <person name="Beszteri B."/>
            <person name="Gruber A."/>
            <person name="Heijde M."/>
            <person name="Katinka M."/>
            <person name="Mock T."/>
            <person name="Valentin K."/>
            <person name="Verret F."/>
            <person name="Berges J.A."/>
            <person name="Brownlee C."/>
            <person name="Cadoret J.P."/>
            <person name="Chiovitti A."/>
            <person name="Choi C.J."/>
            <person name="Coesel S."/>
            <person name="De Martino A."/>
            <person name="Detter J.C."/>
            <person name="Durkin C."/>
            <person name="Falciatore A."/>
            <person name="Fournet J."/>
            <person name="Haruta M."/>
            <person name="Huysman M.J."/>
            <person name="Jenkins B.D."/>
            <person name="Jiroutova K."/>
            <person name="Jorgensen R.E."/>
            <person name="Joubert Y."/>
            <person name="Kaplan A."/>
            <person name="Kroger N."/>
            <person name="Kroth P.G."/>
            <person name="La Roche J."/>
            <person name="Lindquist E."/>
            <person name="Lommer M."/>
            <person name="Martin-Jezequel V."/>
            <person name="Lopez P.J."/>
            <person name="Lucas S."/>
            <person name="Mangogna M."/>
            <person name="McGinnis K."/>
            <person name="Medlin L.K."/>
            <person name="Montsant A."/>
            <person name="Oudot-Le Secq M.P."/>
            <person name="Napoli C."/>
            <person name="Obornik M."/>
            <person name="Parker M.S."/>
            <person name="Petit J.L."/>
            <person name="Porcel B.M."/>
            <person name="Poulsen N."/>
            <person name="Robison M."/>
            <person name="Rychlewski L."/>
            <person name="Rynearson T.A."/>
            <person name="Schmutz J."/>
            <person name="Shapiro H."/>
            <person name="Siaut M."/>
            <person name="Stanley M."/>
            <person name="Sussman M.R."/>
            <person name="Taylor A.R."/>
            <person name="Vardi A."/>
            <person name="von Dassow P."/>
            <person name="Vyverman W."/>
            <person name="Willis A."/>
            <person name="Wyrwicz L.S."/>
            <person name="Rokhsar D.S."/>
            <person name="Weissenbach J."/>
            <person name="Armbrust E.V."/>
            <person name="Green B.R."/>
            <person name="Van de Peer Y."/>
            <person name="Grigoriev I.V."/>
        </authorList>
    </citation>
    <scope>NUCLEOTIDE SEQUENCE [LARGE SCALE GENOMIC DNA]</scope>
    <source>
        <strain evidence="12 13">CCMP1335</strain>
    </source>
</reference>
<feature type="compositionally biased region" description="Low complexity" evidence="11">
    <location>
        <begin position="196"/>
        <end position="213"/>
    </location>
</feature>